<organism evidence="3 4">
    <name type="scientific">Dipteronia dyeriana</name>
    <dbReference type="NCBI Taxonomy" id="168575"/>
    <lineage>
        <taxon>Eukaryota</taxon>
        <taxon>Viridiplantae</taxon>
        <taxon>Streptophyta</taxon>
        <taxon>Embryophyta</taxon>
        <taxon>Tracheophyta</taxon>
        <taxon>Spermatophyta</taxon>
        <taxon>Magnoliopsida</taxon>
        <taxon>eudicotyledons</taxon>
        <taxon>Gunneridae</taxon>
        <taxon>Pentapetalae</taxon>
        <taxon>rosids</taxon>
        <taxon>malvids</taxon>
        <taxon>Sapindales</taxon>
        <taxon>Sapindaceae</taxon>
        <taxon>Hippocastanoideae</taxon>
        <taxon>Acereae</taxon>
        <taxon>Dipteronia</taxon>
    </lineage>
</organism>
<proteinExistence type="inferred from homology"/>
<comment type="caution">
    <text evidence="3">The sequence shown here is derived from an EMBL/GenBank/DDBJ whole genome shotgun (WGS) entry which is preliminary data.</text>
</comment>
<dbReference type="GO" id="GO:0002161">
    <property type="term" value="F:aminoacyl-tRNA deacylase activity"/>
    <property type="evidence" value="ECO:0007669"/>
    <property type="project" value="InterPro"/>
</dbReference>
<dbReference type="CDD" id="cd04335">
    <property type="entry name" value="PrdX_deacylase"/>
    <property type="match status" value="1"/>
</dbReference>
<dbReference type="SUPFAM" id="SSF55826">
    <property type="entry name" value="YbaK/ProRS associated domain"/>
    <property type="match status" value="1"/>
</dbReference>
<dbReference type="InterPro" id="IPR040285">
    <property type="entry name" value="ProX/PRXD1"/>
</dbReference>
<dbReference type="PANTHER" id="PTHR31423:SF3">
    <property type="entry name" value="PROLYL-TRNA SYNTHETASE ASSOCIATED DOMAIN-CONTAINING PROTEIN 1-RELATED"/>
    <property type="match status" value="1"/>
</dbReference>
<dbReference type="Gene3D" id="3.90.960.10">
    <property type="entry name" value="YbaK/aminoacyl-tRNA synthetase-associated domain"/>
    <property type="match status" value="1"/>
</dbReference>
<sequence>MACSKDQLLARLQDLQIDFAQYEHPVVMTVEDQGKCVGNMEGRLCKNLFIKDKKHRFYIISALADTKVDMKVLSQRLGLGKGGLRMAPEEALIEILQVPLGCVTPFALVNESARDVSLLLDKGIKTQERCIFHPLSNDMSILYCLERLGLGLGLALNSDGLDKFFKSVGRNPSYVDLEATPTVGKDQPPDLASFVPSGSMVLLDPPEKAISMQKASGNHVIASSIPKAVAEKTMKPSNNVCSVNHKSANAVKPSSCFTDSEKFVEEIMDIISAHVLTETKGGSIKQNGEELGTDIADRLKKCCVSELENLATMFKNTAYTEGFQSGRASLLR</sequence>
<reference evidence="3" key="1">
    <citation type="journal article" date="2023" name="Plant J.">
        <title>Genome sequences and population genomics provide insights into the demographic history, inbreeding, and mutation load of two 'living fossil' tree species of Dipteronia.</title>
        <authorList>
            <person name="Feng Y."/>
            <person name="Comes H.P."/>
            <person name="Chen J."/>
            <person name="Zhu S."/>
            <person name="Lu R."/>
            <person name="Zhang X."/>
            <person name="Li P."/>
            <person name="Qiu J."/>
            <person name="Olsen K.M."/>
            <person name="Qiu Y."/>
        </authorList>
    </citation>
    <scope>NUCLEOTIDE SEQUENCE</scope>
    <source>
        <strain evidence="3">KIB01</strain>
    </source>
</reference>
<protein>
    <recommendedName>
        <fullName evidence="2">YbaK/aminoacyl-tRNA synthetase-associated domain-containing protein</fullName>
    </recommendedName>
</protein>
<accession>A0AAD9XHH2</accession>
<dbReference type="EMBL" id="JANJYI010000002">
    <property type="protein sequence ID" value="KAK2659539.1"/>
    <property type="molecule type" value="Genomic_DNA"/>
</dbReference>
<keyword evidence="4" id="KW-1185">Reference proteome</keyword>
<dbReference type="InterPro" id="IPR007214">
    <property type="entry name" value="YbaK/aa-tRNA-synth-assoc-dom"/>
</dbReference>
<evidence type="ECO:0000313" key="3">
    <source>
        <dbReference type="EMBL" id="KAK2659539.1"/>
    </source>
</evidence>
<dbReference type="InterPro" id="IPR036754">
    <property type="entry name" value="YbaK/aa-tRNA-synt-asso_dom_sf"/>
</dbReference>
<dbReference type="FunFam" id="3.90.960.10:FF:000005">
    <property type="entry name" value="Putative prolyl-tRNA synthetase"/>
    <property type="match status" value="1"/>
</dbReference>
<evidence type="ECO:0000259" key="2">
    <source>
        <dbReference type="Pfam" id="PF04073"/>
    </source>
</evidence>
<dbReference type="Proteomes" id="UP001280121">
    <property type="component" value="Unassembled WGS sequence"/>
</dbReference>
<dbReference type="PANTHER" id="PTHR31423">
    <property type="entry name" value="YBAK DOMAIN-CONTAINING PROTEIN"/>
    <property type="match status" value="1"/>
</dbReference>
<gene>
    <name evidence="3" type="ORF">Ddye_006072</name>
</gene>
<evidence type="ECO:0000313" key="4">
    <source>
        <dbReference type="Proteomes" id="UP001280121"/>
    </source>
</evidence>
<dbReference type="AlphaFoldDB" id="A0AAD9XHH2"/>
<feature type="domain" description="YbaK/aminoacyl-tRNA synthetase-associated" evidence="2">
    <location>
        <begin position="24"/>
        <end position="140"/>
    </location>
</feature>
<evidence type="ECO:0000256" key="1">
    <source>
        <dbReference type="ARBA" id="ARBA00010201"/>
    </source>
</evidence>
<dbReference type="Pfam" id="PF04073">
    <property type="entry name" value="tRNA_edit"/>
    <property type="match status" value="1"/>
</dbReference>
<comment type="similarity">
    <text evidence="1">Belongs to the PRORSD1 family.</text>
</comment>
<name>A0AAD9XHH2_9ROSI</name>